<proteinExistence type="predicted"/>
<name>A0A0E0JE14_ORYPU</name>
<dbReference type="HOGENOM" id="CLU_2030494_0_0_1"/>
<evidence type="ECO:0000313" key="1">
    <source>
        <dbReference type="EnsemblPlants" id="OPUNC01G02780.1"/>
    </source>
</evidence>
<evidence type="ECO:0000313" key="2">
    <source>
        <dbReference type="Proteomes" id="UP000026962"/>
    </source>
</evidence>
<dbReference type="AlphaFoldDB" id="A0A0E0JE14"/>
<protein>
    <submittedName>
        <fullName evidence="1">Uncharacterized protein</fullName>
    </submittedName>
</protein>
<dbReference type="STRING" id="4537.A0A0E0JE14"/>
<reference evidence="1" key="1">
    <citation type="submission" date="2015-04" db="UniProtKB">
        <authorList>
            <consortium name="EnsemblPlants"/>
        </authorList>
    </citation>
    <scope>IDENTIFICATION</scope>
</reference>
<accession>A0A0E0JE14</accession>
<dbReference type="EnsemblPlants" id="OPUNC01G02780.1">
    <property type="protein sequence ID" value="OPUNC01G02780.1"/>
    <property type="gene ID" value="OPUNC01G02780"/>
</dbReference>
<reference evidence="1" key="2">
    <citation type="submission" date="2018-05" db="EMBL/GenBank/DDBJ databases">
        <title>OpunRS2 (Oryza punctata Reference Sequence Version 2).</title>
        <authorList>
            <person name="Zhang J."/>
            <person name="Kudrna D."/>
            <person name="Lee S."/>
            <person name="Talag J."/>
            <person name="Welchert J."/>
            <person name="Wing R.A."/>
        </authorList>
    </citation>
    <scope>NUCLEOTIDE SEQUENCE [LARGE SCALE GENOMIC DNA]</scope>
</reference>
<sequence>MSAKDKKRLLVHLHKEYRINIKSAISEHNHDNLFKDIPYLNCWMNKTEDNEYIKLIANLDSKKVRLKVSKVEVDHIKVSIKGWNYPFRLSWSNYILTSCYLRYLRAMQKGLAPYLKFRKRVK</sequence>
<dbReference type="Proteomes" id="UP000026962">
    <property type="component" value="Chromosome 1"/>
</dbReference>
<keyword evidence="2" id="KW-1185">Reference proteome</keyword>
<dbReference type="Gramene" id="OPUNC01G02780.1">
    <property type="protein sequence ID" value="OPUNC01G02780.1"/>
    <property type="gene ID" value="OPUNC01G02780"/>
</dbReference>
<organism evidence="1">
    <name type="scientific">Oryza punctata</name>
    <name type="common">Red rice</name>
    <dbReference type="NCBI Taxonomy" id="4537"/>
    <lineage>
        <taxon>Eukaryota</taxon>
        <taxon>Viridiplantae</taxon>
        <taxon>Streptophyta</taxon>
        <taxon>Embryophyta</taxon>
        <taxon>Tracheophyta</taxon>
        <taxon>Spermatophyta</taxon>
        <taxon>Magnoliopsida</taxon>
        <taxon>Liliopsida</taxon>
        <taxon>Poales</taxon>
        <taxon>Poaceae</taxon>
        <taxon>BOP clade</taxon>
        <taxon>Oryzoideae</taxon>
        <taxon>Oryzeae</taxon>
        <taxon>Oryzinae</taxon>
        <taxon>Oryza</taxon>
    </lineage>
</organism>